<dbReference type="EMBL" id="AABL01000499">
    <property type="protein sequence ID" value="EAA21230.1"/>
    <property type="molecule type" value="Genomic_DNA"/>
</dbReference>
<evidence type="ECO:0000313" key="1">
    <source>
        <dbReference type="EMBL" id="EAA21230.1"/>
    </source>
</evidence>
<name>Q7RNH9_PLAYO</name>
<gene>
    <name evidence="1" type="ORF">PY01838</name>
</gene>
<comment type="caution">
    <text evidence="1">The sequence shown here is derived from an EMBL/GenBank/DDBJ whole genome shotgun (WGS) entry which is preliminary data.</text>
</comment>
<dbReference type="InParanoid" id="Q7RNH9"/>
<dbReference type="AlphaFoldDB" id="Q7RNH9"/>
<dbReference type="PaxDb" id="73239-Q7RNH9"/>
<protein>
    <submittedName>
        <fullName evidence="1">Uncharacterized protein</fullName>
    </submittedName>
</protein>
<keyword evidence="2" id="KW-1185">Reference proteome</keyword>
<reference evidence="1 2" key="1">
    <citation type="journal article" date="2002" name="Nature">
        <title>Genome sequence and comparative analysis of the model rodent malaria parasite Plasmodium yoelii yoelii.</title>
        <authorList>
            <person name="Carlton J.M."/>
            <person name="Angiuoli S.V."/>
            <person name="Suh B.B."/>
            <person name="Kooij T.W."/>
            <person name="Pertea M."/>
            <person name="Silva J.C."/>
            <person name="Ermolaeva M.D."/>
            <person name="Allen J.E."/>
            <person name="Selengut J.D."/>
            <person name="Koo H.L."/>
            <person name="Peterson J.D."/>
            <person name="Pop M."/>
            <person name="Kosack D.S."/>
            <person name="Shumway M.F."/>
            <person name="Bidwell S.L."/>
            <person name="Shallom S.J."/>
            <person name="van Aken S.E."/>
            <person name="Riedmuller S.B."/>
            <person name="Feldblyum T.V."/>
            <person name="Cho J.K."/>
            <person name="Quackenbush J."/>
            <person name="Sedegah M."/>
            <person name="Shoaibi A."/>
            <person name="Cummings L.M."/>
            <person name="Florens L."/>
            <person name="Yates J.R."/>
            <person name="Raine J.D."/>
            <person name="Sinden R.E."/>
            <person name="Harris M.A."/>
            <person name="Cunningham D.A."/>
            <person name="Preiser P.R."/>
            <person name="Bergman L.W."/>
            <person name="Vaidya A.B."/>
            <person name="van Lin L.H."/>
            <person name="Janse C.J."/>
            <person name="Waters A.P."/>
            <person name="Smith H.O."/>
            <person name="White O.R."/>
            <person name="Salzberg S.L."/>
            <person name="Venter J.C."/>
            <person name="Fraser C.M."/>
            <person name="Hoffman S.L."/>
            <person name="Gardner M.J."/>
            <person name="Carucci D.J."/>
        </authorList>
    </citation>
    <scope>NUCLEOTIDE SEQUENCE [LARGE SCALE GENOMIC DNA]</scope>
    <source>
        <strain evidence="1 2">17XNL</strain>
    </source>
</reference>
<accession>Q7RNH9</accession>
<sequence>MLIKFKIILRYTYHNIQIFGLFDGKFYDNNKSTKHKFLTWPKFCDDNLNRDYI</sequence>
<evidence type="ECO:0000313" key="2">
    <source>
        <dbReference type="Proteomes" id="UP000008553"/>
    </source>
</evidence>
<dbReference type="Proteomes" id="UP000008553">
    <property type="component" value="Unassembled WGS sequence"/>
</dbReference>
<proteinExistence type="predicted"/>
<organism evidence="1 2">
    <name type="scientific">Plasmodium yoelii yoelii</name>
    <dbReference type="NCBI Taxonomy" id="73239"/>
    <lineage>
        <taxon>Eukaryota</taxon>
        <taxon>Sar</taxon>
        <taxon>Alveolata</taxon>
        <taxon>Apicomplexa</taxon>
        <taxon>Aconoidasida</taxon>
        <taxon>Haemosporida</taxon>
        <taxon>Plasmodiidae</taxon>
        <taxon>Plasmodium</taxon>
        <taxon>Plasmodium (Vinckeia)</taxon>
    </lineage>
</organism>